<sequence length="158" mass="16908">MGGICATPDACAKRPLQFQKADFGLQTHTTPTPAAPGLKILLVDDNEDASLSMAELLQLYGYEVRTAANGGDALRLAAEFEPQLVLSDIGLPGMNGYELARALRRDAGERRIALAAVTGYGQSGDRARALEAGFDHFLVKPLAADALLKFIHDQFDAH</sequence>
<accession>A0A934ST57</accession>
<dbReference type="GO" id="GO:0000160">
    <property type="term" value="P:phosphorelay signal transduction system"/>
    <property type="evidence" value="ECO:0007669"/>
    <property type="project" value="InterPro"/>
</dbReference>
<proteinExistence type="predicted"/>
<keyword evidence="1 2" id="KW-0597">Phosphoprotein</keyword>
<reference evidence="4" key="1">
    <citation type="submission" date="2021-01" db="EMBL/GenBank/DDBJ databases">
        <title>Genome sequence of strain Noviherbaspirillum sp. DKR-6.</title>
        <authorList>
            <person name="Chaudhary D.K."/>
        </authorList>
    </citation>
    <scope>NUCLEOTIDE SEQUENCE</scope>
    <source>
        <strain evidence="4">DKR-6</strain>
    </source>
</reference>
<dbReference type="SUPFAM" id="SSF52172">
    <property type="entry name" value="CheY-like"/>
    <property type="match status" value="1"/>
</dbReference>
<evidence type="ECO:0000313" key="4">
    <source>
        <dbReference type="EMBL" id="MBK4734763.1"/>
    </source>
</evidence>
<name>A0A934ST57_9BURK</name>
<evidence type="ECO:0000256" key="2">
    <source>
        <dbReference type="PROSITE-ProRule" id="PRU00169"/>
    </source>
</evidence>
<evidence type="ECO:0000256" key="1">
    <source>
        <dbReference type="ARBA" id="ARBA00022553"/>
    </source>
</evidence>
<comment type="caution">
    <text evidence="4">The sequence shown here is derived from an EMBL/GenBank/DDBJ whole genome shotgun (WGS) entry which is preliminary data.</text>
</comment>
<dbReference type="PROSITE" id="PS50110">
    <property type="entry name" value="RESPONSE_REGULATORY"/>
    <property type="match status" value="1"/>
</dbReference>
<protein>
    <submittedName>
        <fullName evidence="4">Response regulator</fullName>
    </submittedName>
</protein>
<dbReference type="Gene3D" id="3.40.50.2300">
    <property type="match status" value="1"/>
</dbReference>
<dbReference type="EMBL" id="JAEPBG010000003">
    <property type="protein sequence ID" value="MBK4734763.1"/>
    <property type="molecule type" value="Genomic_DNA"/>
</dbReference>
<evidence type="ECO:0000313" key="5">
    <source>
        <dbReference type="Proteomes" id="UP000622890"/>
    </source>
</evidence>
<dbReference type="Pfam" id="PF00072">
    <property type="entry name" value="Response_reg"/>
    <property type="match status" value="1"/>
</dbReference>
<evidence type="ECO:0000259" key="3">
    <source>
        <dbReference type="PROSITE" id="PS50110"/>
    </source>
</evidence>
<organism evidence="4 5">
    <name type="scientific">Noviherbaspirillum pedocola</name>
    <dbReference type="NCBI Taxonomy" id="2801341"/>
    <lineage>
        <taxon>Bacteria</taxon>
        <taxon>Pseudomonadati</taxon>
        <taxon>Pseudomonadota</taxon>
        <taxon>Betaproteobacteria</taxon>
        <taxon>Burkholderiales</taxon>
        <taxon>Oxalobacteraceae</taxon>
        <taxon>Noviherbaspirillum</taxon>
    </lineage>
</organism>
<dbReference type="PANTHER" id="PTHR44591:SF3">
    <property type="entry name" value="RESPONSE REGULATORY DOMAIN-CONTAINING PROTEIN"/>
    <property type="match status" value="1"/>
</dbReference>
<dbReference type="InterPro" id="IPR011006">
    <property type="entry name" value="CheY-like_superfamily"/>
</dbReference>
<dbReference type="SMART" id="SM00448">
    <property type="entry name" value="REC"/>
    <property type="match status" value="1"/>
</dbReference>
<keyword evidence="5" id="KW-1185">Reference proteome</keyword>
<feature type="modified residue" description="4-aspartylphosphate" evidence="2">
    <location>
        <position position="88"/>
    </location>
</feature>
<dbReference type="InterPro" id="IPR050595">
    <property type="entry name" value="Bact_response_regulator"/>
</dbReference>
<dbReference type="AlphaFoldDB" id="A0A934ST57"/>
<dbReference type="PANTHER" id="PTHR44591">
    <property type="entry name" value="STRESS RESPONSE REGULATOR PROTEIN 1"/>
    <property type="match status" value="1"/>
</dbReference>
<dbReference type="CDD" id="cd17580">
    <property type="entry name" value="REC_2_DhkD-like"/>
    <property type="match status" value="1"/>
</dbReference>
<dbReference type="InterPro" id="IPR001789">
    <property type="entry name" value="Sig_transdc_resp-reg_receiver"/>
</dbReference>
<feature type="domain" description="Response regulatory" evidence="3">
    <location>
        <begin position="39"/>
        <end position="155"/>
    </location>
</feature>
<dbReference type="Proteomes" id="UP000622890">
    <property type="component" value="Unassembled WGS sequence"/>
</dbReference>
<gene>
    <name evidence="4" type="ORF">JJB74_09120</name>
</gene>